<dbReference type="Pfam" id="PF00501">
    <property type="entry name" value="AMP-binding"/>
    <property type="match status" value="1"/>
</dbReference>
<gene>
    <name evidence="2" type="ORF">DIABBA_LOCUS5703</name>
</gene>
<dbReference type="SUPFAM" id="SSF56801">
    <property type="entry name" value="Acetyl-CoA synthetase-like"/>
    <property type="match status" value="1"/>
</dbReference>
<dbReference type="InterPro" id="IPR042099">
    <property type="entry name" value="ANL_N_sf"/>
</dbReference>
<evidence type="ECO:0000313" key="3">
    <source>
        <dbReference type="Proteomes" id="UP001153709"/>
    </source>
</evidence>
<dbReference type="Proteomes" id="UP001153709">
    <property type="component" value="Chromosome 3"/>
</dbReference>
<organism evidence="2 3">
    <name type="scientific">Diabrotica balteata</name>
    <name type="common">Banded cucumber beetle</name>
    <dbReference type="NCBI Taxonomy" id="107213"/>
    <lineage>
        <taxon>Eukaryota</taxon>
        <taxon>Metazoa</taxon>
        <taxon>Ecdysozoa</taxon>
        <taxon>Arthropoda</taxon>
        <taxon>Hexapoda</taxon>
        <taxon>Insecta</taxon>
        <taxon>Pterygota</taxon>
        <taxon>Neoptera</taxon>
        <taxon>Endopterygota</taxon>
        <taxon>Coleoptera</taxon>
        <taxon>Polyphaga</taxon>
        <taxon>Cucujiformia</taxon>
        <taxon>Chrysomeloidea</taxon>
        <taxon>Chrysomelidae</taxon>
        <taxon>Galerucinae</taxon>
        <taxon>Diabroticina</taxon>
        <taxon>Diabroticites</taxon>
        <taxon>Diabrotica</taxon>
    </lineage>
</organism>
<dbReference type="GO" id="GO:0043041">
    <property type="term" value="P:amino acid activation for nonribosomal peptide biosynthetic process"/>
    <property type="evidence" value="ECO:0007669"/>
    <property type="project" value="TreeGrafter"/>
</dbReference>
<dbReference type="EMBL" id="OU898278">
    <property type="protein sequence ID" value="CAH1276512.1"/>
    <property type="molecule type" value="Genomic_DNA"/>
</dbReference>
<keyword evidence="3" id="KW-1185">Reference proteome</keyword>
<sequence>MNLLIKNTDRLKTSNKTAILLYSNNILLNIKSYKEIYEISKKIYQTMEQLMINTTINCVGLLMDKNVYLPSIIIRKVFQITSNDNIFWGTPLSFDPSLIELMLSLLNGATLTIVPPSVYINPSALSKTLFDVAKVTVLQMVPSVFLRWNEHTIGKILQNSSLRLLALGGELFPKSLLKFDRDKKLLLFNLYGVTELSCWATVHQIDQNTTDDISIGDCLNETVLKVYDENLMEISEGIGEIYIVIQENATSTTNQQTLPYLFSEKLVIWPC</sequence>
<dbReference type="InterPro" id="IPR052091">
    <property type="entry name" value="Beta-ala_Activ/Resist"/>
</dbReference>
<reference evidence="2" key="1">
    <citation type="submission" date="2022-01" db="EMBL/GenBank/DDBJ databases">
        <authorList>
            <person name="King R."/>
        </authorList>
    </citation>
    <scope>NUCLEOTIDE SEQUENCE</scope>
</reference>
<dbReference type="Gene3D" id="3.40.50.12780">
    <property type="entry name" value="N-terminal domain of ligase-like"/>
    <property type="match status" value="1"/>
</dbReference>
<evidence type="ECO:0000259" key="1">
    <source>
        <dbReference type="Pfam" id="PF00501"/>
    </source>
</evidence>
<feature type="domain" description="AMP-dependent synthetase/ligase" evidence="1">
    <location>
        <begin position="74"/>
        <end position="243"/>
    </location>
</feature>
<dbReference type="AlphaFoldDB" id="A0A9P0GT57"/>
<accession>A0A9P0GT57</accession>
<protein>
    <recommendedName>
        <fullName evidence="1">AMP-dependent synthetase/ligase domain-containing protein</fullName>
    </recommendedName>
</protein>
<proteinExistence type="predicted"/>
<evidence type="ECO:0000313" key="2">
    <source>
        <dbReference type="EMBL" id="CAH1276512.1"/>
    </source>
</evidence>
<dbReference type="PANTHER" id="PTHR44394">
    <property type="entry name" value="BETA-ALANINE-ACTIVATING ENZYME"/>
    <property type="match status" value="1"/>
</dbReference>
<dbReference type="PANTHER" id="PTHR44394:SF1">
    <property type="entry name" value="BETA-ALANINE-ACTIVATING ENZYME"/>
    <property type="match status" value="1"/>
</dbReference>
<dbReference type="InterPro" id="IPR000873">
    <property type="entry name" value="AMP-dep_synth/lig_dom"/>
</dbReference>
<name>A0A9P0GT57_DIABA</name>